<dbReference type="Gene3D" id="3.40.630.30">
    <property type="match status" value="1"/>
</dbReference>
<organism evidence="2 3">
    <name type="scientific">Amaricoccus macauensis</name>
    <dbReference type="NCBI Taxonomy" id="57001"/>
    <lineage>
        <taxon>Bacteria</taxon>
        <taxon>Pseudomonadati</taxon>
        <taxon>Pseudomonadota</taxon>
        <taxon>Alphaproteobacteria</taxon>
        <taxon>Rhodobacterales</taxon>
        <taxon>Paracoccaceae</taxon>
        <taxon>Amaricoccus</taxon>
    </lineage>
</organism>
<dbReference type="SUPFAM" id="SSF55729">
    <property type="entry name" value="Acyl-CoA N-acyltransferases (Nat)"/>
    <property type="match status" value="1"/>
</dbReference>
<protein>
    <submittedName>
        <fullName evidence="2">RimJ/RimL family protein N-acetyltransferase</fullName>
    </submittedName>
</protein>
<dbReference type="InterPro" id="IPR016181">
    <property type="entry name" value="Acyl_CoA_acyltransferase"/>
</dbReference>
<comment type="caution">
    <text evidence="2">The sequence shown here is derived from an EMBL/GenBank/DDBJ whole genome shotgun (WGS) entry which is preliminary data.</text>
</comment>
<sequence>MSDDIRTTSLAGLGPSEIVTPRLRLRPLRRRDAALISLYASDRRVAWMTATIPHPYPPGQADAFVERAMLPSAKDIVWAIDAGADDENGLLGVVRLTRGAGDEAEINYWLAPAFWGTGLASEAVEAVVNWARATGWHALNAEVIQDNTASVRVLTRAGFEYTGEGEVHGLARMAMVPTFRYRHLLGHGK</sequence>
<accession>A0A840SFJ7</accession>
<dbReference type="InterPro" id="IPR000182">
    <property type="entry name" value="GNAT_dom"/>
</dbReference>
<name>A0A840SFJ7_9RHOB</name>
<evidence type="ECO:0000313" key="3">
    <source>
        <dbReference type="Proteomes" id="UP000549457"/>
    </source>
</evidence>
<dbReference type="Pfam" id="PF13302">
    <property type="entry name" value="Acetyltransf_3"/>
    <property type="match status" value="1"/>
</dbReference>
<dbReference type="GO" id="GO:0016747">
    <property type="term" value="F:acyltransferase activity, transferring groups other than amino-acyl groups"/>
    <property type="evidence" value="ECO:0007669"/>
    <property type="project" value="InterPro"/>
</dbReference>
<dbReference type="CDD" id="cd04301">
    <property type="entry name" value="NAT_SF"/>
    <property type="match status" value="1"/>
</dbReference>
<proteinExistence type="predicted"/>
<reference evidence="2 3" key="1">
    <citation type="submission" date="2020-08" db="EMBL/GenBank/DDBJ databases">
        <title>Genomic Encyclopedia of Type Strains, Phase IV (KMG-IV): sequencing the most valuable type-strain genomes for metagenomic binning, comparative biology and taxonomic classification.</title>
        <authorList>
            <person name="Goeker M."/>
        </authorList>
    </citation>
    <scope>NUCLEOTIDE SEQUENCE [LARGE SCALE GENOMIC DNA]</scope>
    <source>
        <strain evidence="2 3">DSM 101730</strain>
    </source>
</reference>
<dbReference type="EMBL" id="JACHFM010000001">
    <property type="protein sequence ID" value="MBB5220627.1"/>
    <property type="molecule type" value="Genomic_DNA"/>
</dbReference>
<dbReference type="PROSITE" id="PS51186">
    <property type="entry name" value="GNAT"/>
    <property type="match status" value="1"/>
</dbReference>
<dbReference type="PANTHER" id="PTHR43792">
    <property type="entry name" value="GNAT FAMILY, PUTATIVE (AFU_ORTHOLOGUE AFUA_3G00765)-RELATED-RELATED"/>
    <property type="match status" value="1"/>
</dbReference>
<feature type="domain" description="N-acetyltransferase" evidence="1">
    <location>
        <begin position="23"/>
        <end position="186"/>
    </location>
</feature>
<evidence type="ECO:0000313" key="2">
    <source>
        <dbReference type="EMBL" id="MBB5220627.1"/>
    </source>
</evidence>
<dbReference type="InterPro" id="IPR051531">
    <property type="entry name" value="N-acetyltransferase"/>
</dbReference>
<dbReference type="Proteomes" id="UP000549457">
    <property type="component" value="Unassembled WGS sequence"/>
</dbReference>
<dbReference type="AlphaFoldDB" id="A0A840SFJ7"/>
<gene>
    <name evidence="2" type="ORF">HNP73_000548</name>
</gene>
<keyword evidence="3" id="KW-1185">Reference proteome</keyword>
<dbReference type="RefSeq" id="WP_184146861.1">
    <property type="nucleotide sequence ID" value="NZ_JACHFM010000001.1"/>
</dbReference>
<evidence type="ECO:0000259" key="1">
    <source>
        <dbReference type="PROSITE" id="PS51186"/>
    </source>
</evidence>
<keyword evidence="2" id="KW-0808">Transferase</keyword>